<evidence type="ECO:0000256" key="1">
    <source>
        <dbReference type="SAM" id="Phobius"/>
    </source>
</evidence>
<proteinExistence type="predicted"/>
<dbReference type="AlphaFoldDB" id="F3ZQ49"/>
<feature type="transmembrane region" description="Helical" evidence="1">
    <location>
        <begin position="80"/>
        <end position="98"/>
    </location>
</feature>
<keyword evidence="1" id="KW-1133">Transmembrane helix</keyword>
<protein>
    <submittedName>
        <fullName evidence="2">Uncharacterized protein</fullName>
    </submittedName>
</protein>
<evidence type="ECO:0000313" key="2">
    <source>
        <dbReference type="EMBL" id="EGJ71715.1"/>
    </source>
</evidence>
<feature type="transmembrane region" description="Helical" evidence="1">
    <location>
        <begin position="12"/>
        <end position="42"/>
    </location>
</feature>
<name>F3ZQ49_9BACE</name>
<keyword evidence="1" id="KW-0472">Membrane</keyword>
<dbReference type="Proteomes" id="UP000018439">
    <property type="component" value="Chromosome"/>
</dbReference>
<accession>F3ZQ49</accession>
<reference evidence="2 3" key="1">
    <citation type="journal article" date="2011" name="Stand. Genomic Sci.">
        <title>Non-contiguous finished genome sequence of Bacteroides coprosuis type strain (PC139).</title>
        <authorList>
            <person name="Land M."/>
            <person name="Held B."/>
            <person name="Gronow S."/>
            <person name="Abt B."/>
            <person name="Lucas S."/>
            <person name="Del Rio T.G."/>
            <person name="Nolan M."/>
            <person name="Tice H."/>
            <person name="Cheng J.F."/>
            <person name="Pitluck S."/>
            <person name="Liolios K."/>
            <person name="Pagani I."/>
            <person name="Ivanova N."/>
            <person name="Mavromatis K."/>
            <person name="Mikhailova N."/>
            <person name="Pati A."/>
            <person name="Tapia R."/>
            <person name="Han C."/>
            <person name="Goodwin L."/>
            <person name="Chen A."/>
            <person name="Palaniappan K."/>
            <person name="Hauser L."/>
            <person name="Brambilla E.M."/>
            <person name="Rohde M."/>
            <person name="Goker M."/>
            <person name="Detter J.C."/>
            <person name="Woyke T."/>
            <person name="Bristow J."/>
            <person name="Eisen J.A."/>
            <person name="Markowitz V."/>
            <person name="Hugenholtz P."/>
            <person name="Kyrpides N.C."/>
            <person name="Klenk H.P."/>
            <person name="Lapidus A."/>
        </authorList>
    </citation>
    <scope>NUCLEOTIDE SEQUENCE</scope>
    <source>
        <strain evidence="2 3">DSM 18011</strain>
    </source>
</reference>
<dbReference type="HOGENOM" id="CLU_2191684_0_0_10"/>
<keyword evidence="3" id="KW-1185">Reference proteome</keyword>
<organism evidence="2 3">
    <name type="scientific">Bacteroides coprosuis DSM 18011</name>
    <dbReference type="NCBI Taxonomy" id="679937"/>
    <lineage>
        <taxon>Bacteria</taxon>
        <taxon>Pseudomonadati</taxon>
        <taxon>Bacteroidota</taxon>
        <taxon>Bacteroidia</taxon>
        <taxon>Bacteroidales</taxon>
        <taxon>Bacteroidaceae</taxon>
        <taxon>Bacteroides</taxon>
    </lineage>
</organism>
<dbReference type="EMBL" id="CM001167">
    <property type="protein sequence ID" value="EGJ71715.1"/>
    <property type="molecule type" value="Genomic_DNA"/>
</dbReference>
<keyword evidence="1" id="KW-0812">Transmembrane</keyword>
<feature type="transmembrane region" description="Helical" evidence="1">
    <location>
        <begin position="54"/>
        <end position="73"/>
    </location>
</feature>
<sequence>MKSLNLEKRTLILSGAILVALAISSLTSSMLAAILIMLVMLFDYDNVSLPRSKTTVGVLHVLATLSVIFQYLTNVPYKEVYVGVFILAIMGVVLYQVFAIKAYKSELN</sequence>
<gene>
    <name evidence="2" type="ORF">Bcop_1521</name>
</gene>
<evidence type="ECO:0000313" key="3">
    <source>
        <dbReference type="Proteomes" id="UP000018439"/>
    </source>
</evidence>